<sequence length="157" mass="18468">GNGVDLKAFNDEVAYAFLSTGNIEGLDELLRYLVDLECFTVQETLTFRFTLITIYQLINPHKSQNEVNNQPSKRNLDRFDYFNKINTLIDEIDFAYKNGNEKSIDLVKYLIEYIMLLEQTNELNNLQSNILLERIKEIFSKVDPDDLKQFHETEQNF</sequence>
<evidence type="ECO:0000313" key="2">
    <source>
        <dbReference type="Proteomes" id="UP000663879"/>
    </source>
</evidence>
<proteinExistence type="predicted"/>
<keyword evidence="2" id="KW-1185">Reference proteome</keyword>
<gene>
    <name evidence="1" type="ORF">OXX778_LOCUS18385</name>
</gene>
<evidence type="ECO:0000313" key="1">
    <source>
        <dbReference type="EMBL" id="CAF1041706.1"/>
    </source>
</evidence>
<dbReference type="AlphaFoldDB" id="A0A814JXK5"/>
<feature type="non-terminal residue" evidence="1">
    <location>
        <position position="1"/>
    </location>
</feature>
<organism evidence="1 2">
    <name type="scientific">Brachionus calyciflorus</name>
    <dbReference type="NCBI Taxonomy" id="104777"/>
    <lineage>
        <taxon>Eukaryota</taxon>
        <taxon>Metazoa</taxon>
        <taxon>Spiralia</taxon>
        <taxon>Gnathifera</taxon>
        <taxon>Rotifera</taxon>
        <taxon>Eurotatoria</taxon>
        <taxon>Monogononta</taxon>
        <taxon>Pseudotrocha</taxon>
        <taxon>Ploima</taxon>
        <taxon>Brachionidae</taxon>
        <taxon>Brachionus</taxon>
    </lineage>
</organism>
<dbReference type="EMBL" id="CAJNOC010005077">
    <property type="protein sequence ID" value="CAF1041706.1"/>
    <property type="molecule type" value="Genomic_DNA"/>
</dbReference>
<protein>
    <submittedName>
        <fullName evidence="1">Uncharacterized protein</fullName>
    </submittedName>
</protein>
<dbReference type="OrthoDB" id="10439380at2759"/>
<name>A0A814JXK5_9BILA</name>
<dbReference type="Proteomes" id="UP000663879">
    <property type="component" value="Unassembled WGS sequence"/>
</dbReference>
<accession>A0A814JXK5</accession>
<reference evidence="1" key="1">
    <citation type="submission" date="2021-02" db="EMBL/GenBank/DDBJ databases">
        <authorList>
            <person name="Nowell W R."/>
        </authorList>
    </citation>
    <scope>NUCLEOTIDE SEQUENCE</scope>
    <source>
        <strain evidence="1">Ploen Becks lab</strain>
    </source>
</reference>
<comment type="caution">
    <text evidence="1">The sequence shown here is derived from an EMBL/GenBank/DDBJ whole genome shotgun (WGS) entry which is preliminary data.</text>
</comment>